<feature type="transmembrane region" description="Helical" evidence="1">
    <location>
        <begin position="79"/>
        <end position="98"/>
    </location>
</feature>
<feature type="transmembrane region" description="Helical" evidence="1">
    <location>
        <begin position="403"/>
        <end position="423"/>
    </location>
</feature>
<proteinExistence type="predicted"/>
<feature type="transmembrane region" description="Helical" evidence="1">
    <location>
        <begin position="470"/>
        <end position="491"/>
    </location>
</feature>
<feature type="transmembrane region" description="Helical" evidence="1">
    <location>
        <begin position="273"/>
        <end position="291"/>
    </location>
</feature>
<feature type="transmembrane region" description="Helical" evidence="1">
    <location>
        <begin position="435"/>
        <end position="458"/>
    </location>
</feature>
<evidence type="ECO:0000313" key="2">
    <source>
        <dbReference type="EMBL" id="MFC4134783.1"/>
    </source>
</evidence>
<sequence length="631" mass="66747">MPRWVMACGLLLLAWALGFGLVALHVAWLLVPIAWLSVAALLRVGESLLDRLIAGALVITGFVMAAGLVFSVWPWGLDPAPVAGVTLSAVVLAGVLSGRRPRLPRPQWRDAVPVGASLVITTLAALPYLRATDFAGVLGAMMSGEDSSRHASLVDQIRDIGAYTFIHPRMTSDILNPGMSDYPQGWHLVAAIIENLLTSTTRLGSGENGIVLLVVLMLATFFALMLVVTWGAGRVAGPRRSPGAYLLIVLGAGWLAAWSELVRTMVYTYPAEMACLAFLGALVVAVVRPAVKVRDQIVLIAALTIGVGSTYYLFLPIAVVIAVGGVIMDRRRMRRVPFSVAAGVLVAGLSAAQAAAAVVLGKRDEQIAVGALGDIRPIEIALFALLIIAGVVLGRRRPAWRRYAVPLVTALAAAVGILLYQVLSGGDPGYYFGKMLHVVVLVLILGVAAVGEVAGPALRRLSSRPRVRTTAAVGVLAVFAVGQIVFGIPSLTDFPWLTSQAAAKTGLPSQARTIVAVHRACPTDPDRPTVVFFSDPEQRYGYSESIFLAALQRQAGRGYRVAYSLPWSSVEKRADAIVRRATKPVRIVVGDEGARAALATALRASPERAANVELVDLAAITTSGQCQTVAP</sequence>
<feature type="transmembrane region" description="Helical" evidence="1">
    <location>
        <begin position="338"/>
        <end position="360"/>
    </location>
</feature>
<evidence type="ECO:0000313" key="3">
    <source>
        <dbReference type="Proteomes" id="UP001595816"/>
    </source>
</evidence>
<dbReference type="Proteomes" id="UP001595816">
    <property type="component" value="Unassembled WGS sequence"/>
</dbReference>
<reference evidence="3" key="1">
    <citation type="journal article" date="2019" name="Int. J. Syst. Evol. Microbiol.">
        <title>The Global Catalogue of Microorganisms (GCM) 10K type strain sequencing project: providing services to taxonomists for standard genome sequencing and annotation.</title>
        <authorList>
            <consortium name="The Broad Institute Genomics Platform"/>
            <consortium name="The Broad Institute Genome Sequencing Center for Infectious Disease"/>
            <person name="Wu L."/>
            <person name="Ma J."/>
        </authorList>
    </citation>
    <scope>NUCLEOTIDE SEQUENCE [LARGE SCALE GENOMIC DNA]</scope>
    <source>
        <strain evidence="3">CGMCC 4.7289</strain>
    </source>
</reference>
<feature type="transmembrane region" description="Helical" evidence="1">
    <location>
        <begin position="297"/>
        <end position="326"/>
    </location>
</feature>
<keyword evidence="3" id="KW-1185">Reference proteome</keyword>
<evidence type="ECO:0000256" key="1">
    <source>
        <dbReference type="SAM" id="Phobius"/>
    </source>
</evidence>
<keyword evidence="1" id="KW-0472">Membrane</keyword>
<gene>
    <name evidence="2" type="ORF">ACFOZ4_29595</name>
</gene>
<name>A0ABV8LWH8_9ACTN</name>
<accession>A0ABV8LWH8</accession>
<dbReference type="Pfam" id="PF20176">
    <property type="entry name" value="DUF6541"/>
    <property type="match status" value="1"/>
</dbReference>
<organism evidence="2 3">
    <name type="scientific">Hamadaea flava</name>
    <dbReference type="NCBI Taxonomy" id="1742688"/>
    <lineage>
        <taxon>Bacteria</taxon>
        <taxon>Bacillati</taxon>
        <taxon>Actinomycetota</taxon>
        <taxon>Actinomycetes</taxon>
        <taxon>Micromonosporales</taxon>
        <taxon>Micromonosporaceae</taxon>
        <taxon>Hamadaea</taxon>
    </lineage>
</organism>
<keyword evidence="1" id="KW-0812">Transmembrane</keyword>
<feature type="transmembrane region" description="Helical" evidence="1">
    <location>
        <begin position="210"/>
        <end position="232"/>
    </location>
</feature>
<feature type="transmembrane region" description="Helical" evidence="1">
    <location>
        <begin position="380"/>
        <end position="396"/>
    </location>
</feature>
<feature type="transmembrane region" description="Helical" evidence="1">
    <location>
        <begin position="52"/>
        <end position="73"/>
    </location>
</feature>
<comment type="caution">
    <text evidence="2">The sequence shown here is derived from an EMBL/GenBank/DDBJ whole genome shotgun (WGS) entry which is preliminary data.</text>
</comment>
<dbReference type="InterPro" id="IPR046671">
    <property type="entry name" value="DUF6541"/>
</dbReference>
<keyword evidence="1" id="KW-1133">Transmembrane helix</keyword>
<protein>
    <submittedName>
        <fullName evidence="2">DUF6541 family protein</fullName>
    </submittedName>
</protein>
<feature type="transmembrane region" description="Helical" evidence="1">
    <location>
        <begin position="244"/>
        <end position="261"/>
    </location>
</feature>
<dbReference type="RefSeq" id="WP_253761078.1">
    <property type="nucleotide sequence ID" value="NZ_JAMZDZ010000001.1"/>
</dbReference>
<dbReference type="EMBL" id="JBHSAY010000015">
    <property type="protein sequence ID" value="MFC4134783.1"/>
    <property type="molecule type" value="Genomic_DNA"/>
</dbReference>